<sequence length="212" mass="24130">MEGDADGRTDDPKHVVFRCDPWLASVPLDESTAVEYFSLSPFYLHTCTNESLRARGMRLDDVEELKRSVGVEYVVVAAQPPHLFAIAERKRNSPTNVNILAMYYILDGNVYQSPTLRDVINSRTERALFHLRDAFATLQEELDLDGVDADGGMEERILPAMEEPLSEHDVEERARFQRTLHAVLRRHPIPAESNQTTLQVQNVRQEPIAEET</sequence>
<dbReference type="GO" id="GO:0003712">
    <property type="term" value="F:transcription coregulator activity"/>
    <property type="evidence" value="ECO:0007669"/>
    <property type="project" value="InterPro"/>
</dbReference>
<comment type="subunit">
    <text evidence="6">Component of the Mediator complex.</text>
</comment>
<dbReference type="AlphaFoldDB" id="A0A7S3UBJ6"/>
<dbReference type="InterPro" id="IPR038566">
    <property type="entry name" value="Mediator_Med6_sf"/>
</dbReference>
<comment type="function">
    <text evidence="6">Component of the Mediator complex, a coactivator involved in the regulated transcription of nearly all RNA polymerase II-dependent genes. Mediator functions as a bridge to convey information from gene-specific regulatory proteins to the basal RNA polymerase II transcription machinery. Mediator is recruited to promoters by direct interactions with regulatory proteins and serves as a scaffold for the assembly of a functional preinitiation complex with RNA polymerase II and the general transcription factors.</text>
</comment>
<comment type="subcellular location">
    <subcellularLocation>
        <location evidence="1 6">Nucleus</location>
    </subcellularLocation>
</comment>
<accession>A0A7S3UBJ6</accession>
<evidence type="ECO:0000256" key="6">
    <source>
        <dbReference type="RuleBase" id="RU364143"/>
    </source>
</evidence>
<protein>
    <recommendedName>
        <fullName evidence="6">Mediator of RNA polymerase II transcription subunit 6</fullName>
    </recommendedName>
    <alternativeName>
        <fullName evidence="6">Mediator complex subunit 6</fullName>
    </alternativeName>
</protein>
<gene>
    <name evidence="6" type="primary">MED6</name>
    <name evidence="7" type="ORF">PSAL00342_LOCUS2990</name>
</gene>
<dbReference type="Gene3D" id="3.10.450.580">
    <property type="entry name" value="Mediator complex, subunit Med6"/>
    <property type="match status" value="1"/>
</dbReference>
<organism evidence="7">
    <name type="scientific">Picocystis salinarum</name>
    <dbReference type="NCBI Taxonomy" id="88271"/>
    <lineage>
        <taxon>Eukaryota</taxon>
        <taxon>Viridiplantae</taxon>
        <taxon>Chlorophyta</taxon>
        <taxon>Picocystophyceae</taxon>
        <taxon>Picocystales</taxon>
        <taxon>Picocystaceae</taxon>
        <taxon>Picocystis</taxon>
    </lineage>
</organism>
<dbReference type="GO" id="GO:0006357">
    <property type="term" value="P:regulation of transcription by RNA polymerase II"/>
    <property type="evidence" value="ECO:0007669"/>
    <property type="project" value="InterPro"/>
</dbReference>
<proteinExistence type="inferred from homology"/>
<evidence type="ECO:0000256" key="4">
    <source>
        <dbReference type="ARBA" id="ARBA00023163"/>
    </source>
</evidence>
<keyword evidence="4 6" id="KW-0804">Transcription</keyword>
<evidence type="ECO:0000256" key="5">
    <source>
        <dbReference type="ARBA" id="ARBA00023242"/>
    </source>
</evidence>
<dbReference type="PANTHER" id="PTHR13104">
    <property type="entry name" value="MED-6-RELATED"/>
    <property type="match status" value="1"/>
</dbReference>
<reference evidence="7" key="1">
    <citation type="submission" date="2021-01" db="EMBL/GenBank/DDBJ databases">
        <authorList>
            <person name="Corre E."/>
            <person name="Pelletier E."/>
            <person name="Niang G."/>
            <person name="Scheremetjew M."/>
            <person name="Finn R."/>
            <person name="Kale V."/>
            <person name="Holt S."/>
            <person name="Cochrane G."/>
            <person name="Meng A."/>
            <person name="Brown T."/>
            <person name="Cohen L."/>
        </authorList>
    </citation>
    <scope>NUCLEOTIDE SEQUENCE</scope>
    <source>
        <strain evidence="7">CCMP1897</strain>
    </source>
</reference>
<evidence type="ECO:0000313" key="7">
    <source>
        <dbReference type="EMBL" id="CAE0609171.1"/>
    </source>
</evidence>
<dbReference type="Pfam" id="PF04934">
    <property type="entry name" value="Med6"/>
    <property type="match status" value="1"/>
</dbReference>
<dbReference type="EMBL" id="HBIS01003320">
    <property type="protein sequence ID" value="CAE0609171.1"/>
    <property type="molecule type" value="Transcribed_RNA"/>
</dbReference>
<evidence type="ECO:0000256" key="3">
    <source>
        <dbReference type="ARBA" id="ARBA00023015"/>
    </source>
</evidence>
<evidence type="ECO:0000256" key="1">
    <source>
        <dbReference type="ARBA" id="ARBA00004123"/>
    </source>
</evidence>
<evidence type="ECO:0000256" key="2">
    <source>
        <dbReference type="ARBA" id="ARBA00007526"/>
    </source>
</evidence>
<keyword evidence="5 6" id="KW-0539">Nucleus</keyword>
<dbReference type="GO" id="GO:0016592">
    <property type="term" value="C:mediator complex"/>
    <property type="evidence" value="ECO:0007669"/>
    <property type="project" value="InterPro"/>
</dbReference>
<dbReference type="InterPro" id="IPR007018">
    <property type="entry name" value="Mediator_Med6"/>
</dbReference>
<comment type="similarity">
    <text evidence="2 6">Belongs to the Mediator complex subunit 6 family.</text>
</comment>
<keyword evidence="3 6" id="KW-0805">Transcription regulation</keyword>
<keyword evidence="6" id="KW-0010">Activator</keyword>
<name>A0A7S3UBJ6_9CHLO</name>